<dbReference type="AlphaFoldDB" id="A0A7W6XWT4"/>
<proteinExistence type="predicted"/>
<dbReference type="EMBL" id="JACIHI010000009">
    <property type="protein sequence ID" value="MBB4440782.1"/>
    <property type="molecule type" value="Genomic_DNA"/>
</dbReference>
<evidence type="ECO:0000313" key="2">
    <source>
        <dbReference type="Proteomes" id="UP000533724"/>
    </source>
</evidence>
<gene>
    <name evidence="1" type="ORF">GGE15_004059</name>
</gene>
<sequence length="766" mass="87121">MFDLPRPDQIIEELADKVRAQIDRDAPVAFDSALSEMTQYHRFLLGLSASQTTDGQPLNLAEIAGDAWAAPHEEWNRQYVRLFERATVRLADNDHYVRSLAYIPSRVLPRREDPRLSQNTLTAINDIFPAFVHRLEAWVTRRALQAKTDEHSPQKATLMGSDAKAYEGVLPELVGANEGWLQRIPWLFDWDHDATNDYDEVWARYRGSWPILWRHLQNTAYCLAATVWNEDRLGADYFRDALVRWRQTLSYKLDRRADLRWHRLLMPDIMKLKWTEAQGKAAALGYDYDPEPNPTEVFTSVVHQAHDDVLNLTAATLLYWSLARKQQSDLGVQTARLILERKVLDDDTLRPVHRQLSFRHLLLDVLRIEMAGFRFQEGVYGADLDRLVSRLDNMTERAVVTGRVFTPSTIHGREELRPAIVALLTAWLPDKEDASLEQSVIDLAAKVTLLPDEDGSLRSILHEIRSCRSVLENPSDSFLGVIASLGGKRDAGTAANQLYAVLGKIEILIDEARLKRLNSTPIDQVKIDDLRNKVEEQLLEIPAKVSFFSKFKIETDPLPDPSNVFTARLSGIGKGQFVTPPMEQESVNLSEVLSSSVCSSAARRIWGLFTMRPRIPIEIAARLEDEAFWQKAGPYIASVGPSPVLVVSITAEARSFRRFMYSDAKAQSGLRIERQLKGKAEGRYIANVEGVDVFGADFDAGVAWLFSSETLQRIVYAELDEHSHFVEASFEEDDTKKGSLAFRFYQRVEWEDLPIYEIKMLDPETE</sequence>
<protein>
    <submittedName>
        <fullName evidence="1">Uncharacterized protein</fullName>
    </submittedName>
</protein>
<reference evidence="1 2" key="1">
    <citation type="submission" date="2020-08" db="EMBL/GenBank/DDBJ databases">
        <title>Genomic Encyclopedia of Type Strains, Phase IV (KMG-V): Genome sequencing to study the core and pangenomes of soil and plant-associated prokaryotes.</title>
        <authorList>
            <person name="Whitman W."/>
        </authorList>
    </citation>
    <scope>NUCLEOTIDE SEQUENCE [LARGE SCALE GENOMIC DNA]</scope>
    <source>
        <strain evidence="1 2">SEMIA 414</strain>
    </source>
</reference>
<evidence type="ECO:0000313" key="1">
    <source>
        <dbReference type="EMBL" id="MBB4440782.1"/>
    </source>
</evidence>
<accession>A0A7W6XWT4</accession>
<dbReference type="RefSeq" id="WP_184500403.1">
    <property type="nucleotide sequence ID" value="NZ_JACIHI010000009.1"/>
</dbReference>
<name>A0A7W6XWT4_9HYPH</name>
<organism evidence="1 2">
    <name type="scientific">Rhizobium esperanzae</name>
    <dbReference type="NCBI Taxonomy" id="1967781"/>
    <lineage>
        <taxon>Bacteria</taxon>
        <taxon>Pseudomonadati</taxon>
        <taxon>Pseudomonadota</taxon>
        <taxon>Alphaproteobacteria</taxon>
        <taxon>Hyphomicrobiales</taxon>
        <taxon>Rhizobiaceae</taxon>
        <taxon>Rhizobium/Agrobacterium group</taxon>
        <taxon>Rhizobium</taxon>
    </lineage>
</organism>
<comment type="caution">
    <text evidence="1">The sequence shown here is derived from an EMBL/GenBank/DDBJ whole genome shotgun (WGS) entry which is preliminary data.</text>
</comment>
<dbReference type="Proteomes" id="UP000533724">
    <property type="component" value="Unassembled WGS sequence"/>
</dbReference>